<evidence type="ECO:0000313" key="2">
    <source>
        <dbReference type="Proteomes" id="UP001218170"/>
    </source>
</evidence>
<reference evidence="1 2" key="1">
    <citation type="submission" date="2023-02" db="EMBL/GenBank/DDBJ databases">
        <title>Study of novel species of the Microbacterium genus.</title>
        <authorList>
            <person name="Arroyo-Herrera I."/>
            <person name="Roman-Ponce B."/>
            <person name="Vasquez-Murrieta M.S."/>
        </authorList>
    </citation>
    <scope>NUCLEOTIDE SEQUENCE [LARGE SCALE GENOMIC DNA]</scope>
    <source>
        <strain evidence="1 2">NE1TT3</strain>
    </source>
</reference>
<dbReference type="EMBL" id="JAQZCI010000004">
    <property type="protein sequence ID" value="MDD7963295.1"/>
    <property type="molecule type" value="Genomic_DNA"/>
</dbReference>
<name>A0ABT5SKD0_9MICO</name>
<gene>
    <name evidence="1" type="ORF">PUW80_13140</name>
</gene>
<comment type="caution">
    <text evidence="1">The sequence shown here is derived from an EMBL/GenBank/DDBJ whole genome shotgun (WGS) entry which is preliminary data.</text>
</comment>
<dbReference type="RefSeq" id="WP_274264873.1">
    <property type="nucleotide sequence ID" value="NZ_JAQZCI010000004.1"/>
</dbReference>
<keyword evidence="2" id="KW-1185">Reference proteome</keyword>
<proteinExistence type="predicted"/>
<evidence type="ECO:0000313" key="1">
    <source>
        <dbReference type="EMBL" id="MDD7963295.1"/>
    </source>
</evidence>
<evidence type="ECO:0008006" key="3">
    <source>
        <dbReference type="Google" id="ProtNLM"/>
    </source>
</evidence>
<sequence>MAVSEGVQPGAGGHAKHHRDLAELANDLDDLVTRGRLSPTELEALISRIAGTGASLQNHVNAETPHPAYDDIPSMRLIFENGIV</sequence>
<dbReference type="Proteomes" id="UP001218170">
    <property type="component" value="Unassembled WGS sequence"/>
</dbReference>
<organism evidence="1 2">
    <name type="scientific">Microbacterium thalli</name>
    <dbReference type="NCBI Taxonomy" id="3027921"/>
    <lineage>
        <taxon>Bacteria</taxon>
        <taxon>Bacillati</taxon>
        <taxon>Actinomycetota</taxon>
        <taxon>Actinomycetes</taxon>
        <taxon>Micrococcales</taxon>
        <taxon>Microbacteriaceae</taxon>
        <taxon>Microbacterium</taxon>
    </lineage>
</organism>
<accession>A0ABT5SKD0</accession>
<protein>
    <recommendedName>
        <fullName evidence="3">DUF1707 domain-containing protein</fullName>
    </recommendedName>
</protein>